<keyword evidence="8" id="KW-1185">Reference proteome</keyword>
<dbReference type="GO" id="GO:0016042">
    <property type="term" value="P:lipid catabolic process"/>
    <property type="evidence" value="ECO:0007669"/>
    <property type="project" value="UniProtKB-UniRule"/>
</dbReference>
<dbReference type="Gene3D" id="3.40.1090.10">
    <property type="entry name" value="Cytosolic phospholipase A2 catalytic domain"/>
    <property type="match status" value="1"/>
</dbReference>
<dbReference type="InterPro" id="IPR002641">
    <property type="entry name" value="PNPLA_dom"/>
</dbReference>
<evidence type="ECO:0000313" key="8">
    <source>
        <dbReference type="Proteomes" id="UP000293360"/>
    </source>
</evidence>
<dbReference type="SUPFAM" id="SSF52540">
    <property type="entry name" value="P-loop containing nucleoside triphosphate hydrolases"/>
    <property type="match status" value="1"/>
</dbReference>
<dbReference type="PROSITE" id="PS51635">
    <property type="entry name" value="PNPLA"/>
    <property type="match status" value="1"/>
</dbReference>
<evidence type="ECO:0000256" key="2">
    <source>
        <dbReference type="ARBA" id="ARBA00022963"/>
    </source>
</evidence>
<dbReference type="SUPFAM" id="SSF52151">
    <property type="entry name" value="FabD/lysophospholipase-like"/>
    <property type="match status" value="1"/>
</dbReference>
<dbReference type="PANTHER" id="PTHR24185">
    <property type="entry name" value="CALCIUM-INDEPENDENT PHOSPHOLIPASE A2-GAMMA"/>
    <property type="match status" value="1"/>
</dbReference>
<sequence>MGHKESNSRVKQFIEWAFGAVQSIGDAIFQKDEQTKWFGVTTEQMGKKTITKLVETPRCAALMTESRTHLPDSPKTQYPRLVSFVGETGAGKSTLIRFLMHADVATGESVLPNDPEDEVPVAGSSGGNDASEPTTGEVNLYADPKTFGKKYPMLFADCEGMSGREPISAKHQKRWHKCGTSYLIQPQHGIDRDKAVKEIYPKFLYLFSDVICMVTPNPKAWAETARSVLQWGQVGACGAVNQYALPALVIVVNAAKIKKYTDGWLSDGTSSRATNDFFASVDQEIKTNKILKDLAEENGVDTMRQLFGRYYHSVHVHVVPLHRWGADSTDSTINRQIQSLRQIVSDKSTEVQKERGKRWMQYDAKLFSALSRHAFQHLASRISEPFDFGFLRRQCAVPESTDDKFSRFLTLSLTDNVEANWRWSCEVIASCLVRHALKLSDLGLGIVCDLSIVYGKEEMRACRQAADQFLDSSLPCSFEDPQTNVRCINTRNGHAKGHQNYSGKFLASGSFICGTIDSNKFVTSIRDSVESILEHMAKQSLDHNGAFQYLIKQHKRILRSAPSKKFWYQAIGHGPNSGTNASSRSAGDPCFACLFGRPQYKLPCGHFQCTDCVADFGEKDPRNPHFVTLEECVCCSQQTISQGYKIPLLPKFCGLRVLSLDGGGVRSIIELGILQRLEALTGLGLPIGQFFDLIVGTSGGGLIALGIGHHMLSATDCTKRFKEVCNTGFQPLEWTLWLNIWSWWNGEVLAKYQTECIETALESAYRPTKDLFGLGSFNHACQSSWPLVAVTTTVDAETWLFANYNDGDSTRYLGSSVGSFVAARATSAAPPFFQPLESLRDGVACRDGGLRDNNPSAISLSESRVIWGDKAKMDLFLSIGSGIGKNPTCEPSEMSYLPDSLKPVVQAFLDTMNGESSWKRFVSTIDESVRRRATRLNPDMPWDTEPSPDAVDRVDEMLNSAHRLGFHVQPSLSPFSVSTNASTDAIVEVALQLRASLFYFHLDSIAYNRARDIAVIKGRILCRLVLPEQERSFEKLVAMTWGFFVNGDKKPVDNNMKTEWPFDMPVEITKKLDSDPQSIRIDAIFHDKADPPSKNGAYRNVTIGGFPALLEVSEHGPAMINVKSGNSPWG</sequence>
<dbReference type="PANTHER" id="PTHR24185:SF1">
    <property type="entry name" value="CALCIUM-INDEPENDENT PHOSPHOLIPASE A2-GAMMA"/>
    <property type="match status" value="1"/>
</dbReference>
<evidence type="ECO:0000313" key="7">
    <source>
        <dbReference type="EMBL" id="RYP11186.1"/>
    </source>
</evidence>
<comment type="caution">
    <text evidence="7">The sequence shown here is derived from an EMBL/GenBank/DDBJ whole genome shotgun (WGS) entry which is preliminary data.</text>
</comment>
<dbReference type="GO" id="GO:0046486">
    <property type="term" value="P:glycerolipid metabolic process"/>
    <property type="evidence" value="ECO:0007669"/>
    <property type="project" value="UniProtKB-ARBA"/>
</dbReference>
<evidence type="ECO:0000256" key="1">
    <source>
        <dbReference type="ARBA" id="ARBA00022801"/>
    </source>
</evidence>
<evidence type="ECO:0000259" key="6">
    <source>
        <dbReference type="PROSITE" id="PS51635"/>
    </source>
</evidence>
<feature type="active site" description="Proton acceptor" evidence="4">
    <location>
        <position position="847"/>
    </location>
</feature>
<dbReference type="GO" id="GO:0019369">
    <property type="term" value="P:arachidonate metabolic process"/>
    <property type="evidence" value="ECO:0007669"/>
    <property type="project" value="TreeGrafter"/>
</dbReference>
<feature type="compositionally biased region" description="Polar residues" evidence="5">
    <location>
        <begin position="127"/>
        <end position="137"/>
    </location>
</feature>
<keyword evidence="1 4" id="KW-0378">Hydrolase</keyword>
<feature type="region of interest" description="Disordered" evidence="5">
    <location>
        <begin position="109"/>
        <end position="139"/>
    </location>
</feature>
<organism evidence="7 8">
    <name type="scientific">Monosporascus ibericus</name>
    <dbReference type="NCBI Taxonomy" id="155417"/>
    <lineage>
        <taxon>Eukaryota</taxon>
        <taxon>Fungi</taxon>
        <taxon>Dikarya</taxon>
        <taxon>Ascomycota</taxon>
        <taxon>Pezizomycotina</taxon>
        <taxon>Sordariomycetes</taxon>
        <taxon>Xylariomycetidae</taxon>
        <taxon>Xylariales</taxon>
        <taxon>Xylariales incertae sedis</taxon>
        <taxon>Monosporascus</taxon>
    </lineage>
</organism>
<dbReference type="OrthoDB" id="194358at2759"/>
<dbReference type="InterPro" id="IPR027417">
    <property type="entry name" value="P-loop_NTPase"/>
</dbReference>
<dbReference type="AlphaFoldDB" id="A0A4Q4TUH0"/>
<dbReference type="Pfam" id="PF01734">
    <property type="entry name" value="Patatin"/>
    <property type="match status" value="1"/>
</dbReference>
<keyword evidence="2 4" id="KW-0442">Lipid degradation</keyword>
<dbReference type="CDD" id="cd07199">
    <property type="entry name" value="Pat17_PNPLA8_PNPLA9_like"/>
    <property type="match status" value="1"/>
</dbReference>
<feature type="active site" description="Nucleophile" evidence="4">
    <location>
        <position position="698"/>
    </location>
</feature>
<dbReference type="STRING" id="155417.A0A4Q4TUH0"/>
<evidence type="ECO:0000256" key="3">
    <source>
        <dbReference type="ARBA" id="ARBA00023098"/>
    </source>
</evidence>
<dbReference type="GO" id="GO:0047499">
    <property type="term" value="F:calcium-independent phospholipase A2 activity"/>
    <property type="evidence" value="ECO:0007669"/>
    <property type="project" value="TreeGrafter"/>
</dbReference>
<comment type="caution">
    <text evidence="4">Lacks conserved residue(s) required for the propagation of feature annotation.</text>
</comment>
<evidence type="ECO:0000256" key="4">
    <source>
        <dbReference type="PROSITE-ProRule" id="PRU01161"/>
    </source>
</evidence>
<name>A0A4Q4TUH0_9PEZI</name>
<proteinExistence type="predicted"/>
<keyword evidence="3 4" id="KW-0443">Lipid metabolism</keyword>
<dbReference type="Gene3D" id="3.40.50.300">
    <property type="entry name" value="P-loop containing nucleotide triphosphate hydrolases"/>
    <property type="match status" value="1"/>
</dbReference>
<feature type="short sequence motif" description="DGA/G" evidence="4">
    <location>
        <begin position="847"/>
        <end position="849"/>
    </location>
</feature>
<accession>A0A4Q4TUH0</accession>
<dbReference type="InterPro" id="IPR016035">
    <property type="entry name" value="Acyl_Trfase/lysoPLipase"/>
</dbReference>
<feature type="short sequence motif" description="GXSXG" evidence="4">
    <location>
        <begin position="696"/>
        <end position="700"/>
    </location>
</feature>
<feature type="domain" description="PNPLA" evidence="6">
    <location>
        <begin position="658"/>
        <end position="860"/>
    </location>
</feature>
<dbReference type="Proteomes" id="UP000293360">
    <property type="component" value="Unassembled WGS sequence"/>
</dbReference>
<reference evidence="7 8" key="1">
    <citation type="submission" date="2018-06" db="EMBL/GenBank/DDBJ databases">
        <title>Complete Genomes of Monosporascus.</title>
        <authorList>
            <person name="Robinson A.J."/>
            <person name="Natvig D.O."/>
        </authorList>
    </citation>
    <scope>NUCLEOTIDE SEQUENCE [LARGE SCALE GENOMIC DNA]</scope>
    <source>
        <strain evidence="7 8">CBS 110550</strain>
    </source>
</reference>
<evidence type="ECO:0000256" key="5">
    <source>
        <dbReference type="SAM" id="MobiDB-lite"/>
    </source>
</evidence>
<dbReference type="GO" id="GO:0016020">
    <property type="term" value="C:membrane"/>
    <property type="evidence" value="ECO:0007669"/>
    <property type="project" value="TreeGrafter"/>
</dbReference>
<dbReference type="EMBL" id="QJNU01000005">
    <property type="protein sequence ID" value="RYP11186.1"/>
    <property type="molecule type" value="Genomic_DNA"/>
</dbReference>
<protein>
    <recommendedName>
        <fullName evidence="6">PNPLA domain-containing protein</fullName>
    </recommendedName>
</protein>
<gene>
    <name evidence="7" type="ORF">DL764_000211</name>
</gene>